<dbReference type="PANTHER" id="PTHR17630">
    <property type="entry name" value="DIENELACTONE HYDROLASE"/>
    <property type="match status" value="1"/>
</dbReference>
<comment type="caution">
    <text evidence="2">The sequence shown here is derived from an EMBL/GenBank/DDBJ whole genome shotgun (WGS) entry which is preliminary data.</text>
</comment>
<gene>
    <name evidence="2" type="ORF">LTR09_012195</name>
</gene>
<dbReference type="EMBL" id="JAWDJX010000100">
    <property type="protein sequence ID" value="KAK3046322.1"/>
    <property type="molecule type" value="Genomic_DNA"/>
</dbReference>
<accession>A0AAJ0D5F5</accession>
<evidence type="ECO:0000313" key="3">
    <source>
        <dbReference type="Proteomes" id="UP001271007"/>
    </source>
</evidence>
<name>A0AAJ0D5F5_9PEZI</name>
<dbReference type="InterPro" id="IPR002925">
    <property type="entry name" value="Dienelactn_hydro"/>
</dbReference>
<protein>
    <recommendedName>
        <fullName evidence="1">Dienelactone hydrolase domain-containing protein</fullName>
    </recommendedName>
</protein>
<dbReference type="Gene3D" id="3.40.50.1820">
    <property type="entry name" value="alpha/beta hydrolase"/>
    <property type="match status" value="1"/>
</dbReference>
<sequence length="246" mass="27695">MAYSCCLRGIQWDVEPKGSETTLGGRPCYVSGGTQEKAIMIIHDLYGWSFPNIRILADHYAEEVHATVYVPDFFGGERKSVEIINTPSRWGELDLPAFLQKNTKEIRYPEMLECAKLIRSRHSRTGCIGFCFGGWGAFRLGARDVGLFDCVATAHPTHLTEEEISSIGVPVQIMAPEHDPQFTAELKTFSLQTIPTLNVPFDYQVFPGLTHGFATRGDPENDAERKGMERAKNAAVHWFRQWLDDL</sequence>
<feature type="domain" description="Dienelactone hydrolase" evidence="1">
    <location>
        <begin position="34"/>
        <end position="242"/>
    </location>
</feature>
<dbReference type="SUPFAM" id="SSF53474">
    <property type="entry name" value="alpha/beta-Hydrolases"/>
    <property type="match status" value="1"/>
</dbReference>
<dbReference type="Pfam" id="PF01738">
    <property type="entry name" value="DLH"/>
    <property type="match status" value="1"/>
</dbReference>
<reference evidence="2" key="1">
    <citation type="submission" date="2023-04" db="EMBL/GenBank/DDBJ databases">
        <title>Black Yeasts Isolated from many extreme environments.</title>
        <authorList>
            <person name="Coleine C."/>
            <person name="Stajich J.E."/>
            <person name="Selbmann L."/>
        </authorList>
    </citation>
    <scope>NUCLEOTIDE SEQUENCE</scope>
    <source>
        <strain evidence="2">CCFEE 5312</strain>
    </source>
</reference>
<dbReference type="Proteomes" id="UP001271007">
    <property type="component" value="Unassembled WGS sequence"/>
</dbReference>
<evidence type="ECO:0000313" key="2">
    <source>
        <dbReference type="EMBL" id="KAK3046322.1"/>
    </source>
</evidence>
<dbReference type="PANTHER" id="PTHR17630:SF55">
    <property type="entry name" value="DIENELACTONE HYDROLASE FAMILY PROTEIN (AFU_ORTHOLOGUE AFUA_1G01900)"/>
    <property type="match status" value="1"/>
</dbReference>
<dbReference type="AlphaFoldDB" id="A0AAJ0D5F5"/>
<dbReference type="InterPro" id="IPR029058">
    <property type="entry name" value="AB_hydrolase_fold"/>
</dbReference>
<organism evidence="2 3">
    <name type="scientific">Extremus antarcticus</name>
    <dbReference type="NCBI Taxonomy" id="702011"/>
    <lineage>
        <taxon>Eukaryota</taxon>
        <taxon>Fungi</taxon>
        <taxon>Dikarya</taxon>
        <taxon>Ascomycota</taxon>
        <taxon>Pezizomycotina</taxon>
        <taxon>Dothideomycetes</taxon>
        <taxon>Dothideomycetidae</taxon>
        <taxon>Mycosphaerellales</taxon>
        <taxon>Extremaceae</taxon>
        <taxon>Extremus</taxon>
    </lineage>
</organism>
<evidence type="ECO:0000259" key="1">
    <source>
        <dbReference type="Pfam" id="PF01738"/>
    </source>
</evidence>
<proteinExistence type="predicted"/>
<dbReference type="GO" id="GO:0016787">
    <property type="term" value="F:hydrolase activity"/>
    <property type="evidence" value="ECO:0007669"/>
    <property type="project" value="InterPro"/>
</dbReference>
<keyword evidence="3" id="KW-1185">Reference proteome</keyword>